<dbReference type="AlphaFoldDB" id="A0AAE3IEJ7"/>
<dbReference type="Proteomes" id="UP001208186">
    <property type="component" value="Unassembled WGS sequence"/>
</dbReference>
<accession>A0AAE3IEJ7</accession>
<feature type="transmembrane region" description="Helical" evidence="1">
    <location>
        <begin position="53"/>
        <end position="82"/>
    </location>
</feature>
<evidence type="ECO:0000313" key="2">
    <source>
        <dbReference type="EMBL" id="MCU4719497.1"/>
    </source>
</evidence>
<reference evidence="3" key="1">
    <citation type="submission" date="2023-02" db="EMBL/GenBank/DDBJ databases">
        <title>Enrichment on poylsaccharides allowed isolation of novel metabolic and taxonomic groups of Haloarchaea.</title>
        <authorList>
            <person name="Sorokin D.Y."/>
            <person name="Elcheninov A.G."/>
            <person name="Khizhniak T.V."/>
            <person name="Kolganova T.V."/>
            <person name="Kublanov I.V."/>
        </authorList>
    </citation>
    <scope>NUCLEOTIDE SEQUENCE</scope>
    <source>
        <strain evidence="2 4">HArc-curdl5-1</strain>
        <strain evidence="3">HArc-curdl7</strain>
    </source>
</reference>
<comment type="caution">
    <text evidence="3">The sequence shown here is derived from an EMBL/GenBank/DDBJ whole genome shotgun (WGS) entry which is preliminary data.</text>
</comment>
<sequence length="140" mass="15398">MSHSRVPTIAEAGRAALGLVYAGGALVHLQFWLTNHGVYAEITPFIRFEWYESAWIEFVVPNLGVLLPLLAVFEIAVALALFSGRYARWGLSLGAAFNIAIAPLGFWWPANVALAALHLALLRFEYADSTTDVVKRRLAT</sequence>
<evidence type="ECO:0000313" key="5">
    <source>
        <dbReference type="Proteomes" id="UP001209746"/>
    </source>
</evidence>
<dbReference type="Proteomes" id="UP001209746">
    <property type="component" value="Unassembled WGS sequence"/>
</dbReference>
<dbReference type="EMBL" id="JAOPKC010000030">
    <property type="protein sequence ID" value="MCU4719497.1"/>
    <property type="molecule type" value="Genomic_DNA"/>
</dbReference>
<keyword evidence="1" id="KW-0812">Transmembrane</keyword>
<evidence type="ECO:0000313" key="4">
    <source>
        <dbReference type="Proteomes" id="UP001208186"/>
    </source>
</evidence>
<keyword evidence="4" id="KW-1185">Reference proteome</keyword>
<keyword evidence="1" id="KW-1133">Transmembrane helix</keyword>
<proteinExistence type="predicted"/>
<evidence type="ECO:0000313" key="3">
    <source>
        <dbReference type="EMBL" id="MCU4728471.1"/>
    </source>
</evidence>
<gene>
    <name evidence="3" type="ORF">OB914_16080</name>
    <name evidence="2" type="ORF">OB916_15720</name>
</gene>
<evidence type="ECO:0000256" key="1">
    <source>
        <dbReference type="SAM" id="Phobius"/>
    </source>
</evidence>
<dbReference type="RefSeq" id="WP_315910242.1">
    <property type="nucleotide sequence ID" value="NZ_JAOPKC010000030.1"/>
</dbReference>
<feature type="transmembrane region" description="Helical" evidence="1">
    <location>
        <begin position="12"/>
        <end position="33"/>
    </location>
</feature>
<protein>
    <submittedName>
        <fullName evidence="3">Uncharacterized protein</fullName>
    </submittedName>
</protein>
<name>A0AAE3IEJ7_9EURY</name>
<feature type="transmembrane region" description="Helical" evidence="1">
    <location>
        <begin position="89"/>
        <end position="108"/>
    </location>
</feature>
<keyword evidence="1" id="KW-0472">Membrane</keyword>
<dbReference type="EMBL" id="JAOPKD010000028">
    <property type="protein sequence ID" value="MCU4728471.1"/>
    <property type="molecule type" value="Genomic_DNA"/>
</dbReference>
<organism evidence="3 5">
    <name type="scientific">Halapricum hydrolyticum</name>
    <dbReference type="NCBI Taxonomy" id="2979991"/>
    <lineage>
        <taxon>Archaea</taxon>
        <taxon>Methanobacteriati</taxon>
        <taxon>Methanobacteriota</taxon>
        <taxon>Stenosarchaea group</taxon>
        <taxon>Halobacteria</taxon>
        <taxon>Halobacteriales</taxon>
        <taxon>Haloarculaceae</taxon>
        <taxon>Halapricum</taxon>
    </lineage>
</organism>